<evidence type="ECO:0008006" key="4">
    <source>
        <dbReference type="Google" id="ProtNLM"/>
    </source>
</evidence>
<dbReference type="Proteomes" id="UP000237347">
    <property type="component" value="Unassembled WGS sequence"/>
</dbReference>
<keyword evidence="1" id="KW-0472">Membrane</keyword>
<dbReference type="AlphaFoldDB" id="A0AAW0LEK2"/>
<dbReference type="EMBL" id="PKMF04000106">
    <property type="protein sequence ID" value="KAK7849965.1"/>
    <property type="molecule type" value="Genomic_DNA"/>
</dbReference>
<name>A0AAW0LEK2_QUESU</name>
<feature type="transmembrane region" description="Helical" evidence="1">
    <location>
        <begin position="12"/>
        <end position="33"/>
    </location>
</feature>
<keyword evidence="1" id="KW-0812">Transmembrane</keyword>
<evidence type="ECO:0000313" key="3">
    <source>
        <dbReference type="Proteomes" id="UP000237347"/>
    </source>
</evidence>
<reference evidence="2 3" key="1">
    <citation type="journal article" date="2018" name="Sci. Data">
        <title>The draft genome sequence of cork oak.</title>
        <authorList>
            <person name="Ramos A.M."/>
            <person name="Usie A."/>
            <person name="Barbosa P."/>
            <person name="Barros P.M."/>
            <person name="Capote T."/>
            <person name="Chaves I."/>
            <person name="Simoes F."/>
            <person name="Abreu I."/>
            <person name="Carrasquinho I."/>
            <person name="Faro C."/>
            <person name="Guimaraes J.B."/>
            <person name="Mendonca D."/>
            <person name="Nobrega F."/>
            <person name="Rodrigues L."/>
            <person name="Saibo N.J.M."/>
            <person name="Varela M.C."/>
            <person name="Egas C."/>
            <person name="Matos J."/>
            <person name="Miguel C.M."/>
            <person name="Oliveira M.M."/>
            <person name="Ricardo C.P."/>
            <person name="Goncalves S."/>
        </authorList>
    </citation>
    <scope>NUCLEOTIDE SEQUENCE [LARGE SCALE GENOMIC DNA]</scope>
    <source>
        <strain evidence="3">cv. HL8</strain>
    </source>
</reference>
<accession>A0AAW0LEK2</accession>
<feature type="transmembrane region" description="Helical" evidence="1">
    <location>
        <begin position="72"/>
        <end position="89"/>
    </location>
</feature>
<sequence length="137" mass="15833">MGAITVIKEWSANCMLCSMFILYIPILHCSFHVHCADRVSLRYGEWIRDHKETLVSPGRKFELGFFANGQNVSLFCFSFSFFSSVSSVCKTRPRQLPRKSKMTFMACSTASFNEVSYRIWAGLQWRHAPNIVDRHII</sequence>
<evidence type="ECO:0000256" key="1">
    <source>
        <dbReference type="SAM" id="Phobius"/>
    </source>
</evidence>
<evidence type="ECO:0000313" key="2">
    <source>
        <dbReference type="EMBL" id="KAK7849965.1"/>
    </source>
</evidence>
<protein>
    <recommendedName>
        <fullName evidence="4">Secreted protein</fullName>
    </recommendedName>
</protein>
<keyword evidence="3" id="KW-1185">Reference proteome</keyword>
<gene>
    <name evidence="2" type="ORF">CFP56_001825</name>
</gene>
<organism evidence="2 3">
    <name type="scientific">Quercus suber</name>
    <name type="common">Cork oak</name>
    <dbReference type="NCBI Taxonomy" id="58331"/>
    <lineage>
        <taxon>Eukaryota</taxon>
        <taxon>Viridiplantae</taxon>
        <taxon>Streptophyta</taxon>
        <taxon>Embryophyta</taxon>
        <taxon>Tracheophyta</taxon>
        <taxon>Spermatophyta</taxon>
        <taxon>Magnoliopsida</taxon>
        <taxon>eudicotyledons</taxon>
        <taxon>Gunneridae</taxon>
        <taxon>Pentapetalae</taxon>
        <taxon>rosids</taxon>
        <taxon>fabids</taxon>
        <taxon>Fagales</taxon>
        <taxon>Fagaceae</taxon>
        <taxon>Quercus</taxon>
    </lineage>
</organism>
<comment type="caution">
    <text evidence="2">The sequence shown here is derived from an EMBL/GenBank/DDBJ whole genome shotgun (WGS) entry which is preliminary data.</text>
</comment>
<proteinExistence type="predicted"/>
<keyword evidence="1" id="KW-1133">Transmembrane helix</keyword>